<dbReference type="PANTHER" id="PTHR44846">
    <property type="entry name" value="MANNOSYL-D-GLYCERATE TRANSPORT/METABOLISM SYSTEM REPRESSOR MNGR-RELATED"/>
    <property type="match status" value="1"/>
</dbReference>
<keyword evidence="1" id="KW-0805">Transcription regulation</keyword>
<dbReference type="PANTHER" id="PTHR44846:SF1">
    <property type="entry name" value="MANNOSYL-D-GLYCERATE TRANSPORT_METABOLISM SYSTEM REPRESSOR MNGR-RELATED"/>
    <property type="match status" value="1"/>
</dbReference>
<evidence type="ECO:0000259" key="4">
    <source>
        <dbReference type="PROSITE" id="PS50949"/>
    </source>
</evidence>
<keyword evidence="3" id="KW-0804">Transcription</keyword>
<dbReference type="PROSITE" id="PS50949">
    <property type="entry name" value="HTH_GNTR"/>
    <property type="match status" value="1"/>
</dbReference>
<accession>A0ABV4DYV3</accession>
<evidence type="ECO:0000256" key="2">
    <source>
        <dbReference type="ARBA" id="ARBA00023125"/>
    </source>
</evidence>
<evidence type="ECO:0000256" key="1">
    <source>
        <dbReference type="ARBA" id="ARBA00023015"/>
    </source>
</evidence>
<keyword evidence="6" id="KW-1185">Reference proteome</keyword>
<dbReference type="CDD" id="cd07377">
    <property type="entry name" value="WHTH_GntR"/>
    <property type="match status" value="1"/>
</dbReference>
<dbReference type="RefSeq" id="WP_294182997.1">
    <property type="nucleotide sequence ID" value="NZ_JBGFFE010000015.1"/>
</dbReference>
<protein>
    <submittedName>
        <fullName evidence="5">GntR family transcriptional regulator</fullName>
    </submittedName>
</protein>
<comment type="caution">
    <text evidence="5">The sequence shown here is derived from an EMBL/GenBank/DDBJ whole genome shotgun (WGS) entry which is preliminary data.</text>
</comment>
<keyword evidence="2" id="KW-0238">DNA-binding</keyword>
<dbReference type="Pfam" id="PF00392">
    <property type="entry name" value="GntR"/>
    <property type="match status" value="1"/>
</dbReference>
<evidence type="ECO:0000313" key="6">
    <source>
        <dbReference type="Proteomes" id="UP001565220"/>
    </source>
</evidence>
<proteinExistence type="predicted"/>
<dbReference type="SMART" id="SM00866">
    <property type="entry name" value="UTRA"/>
    <property type="match status" value="1"/>
</dbReference>
<dbReference type="InterPro" id="IPR028978">
    <property type="entry name" value="Chorismate_lyase_/UTRA_dom_sf"/>
</dbReference>
<sequence length="236" mass="26936">MKNPIYAEIVQNIRNKISSGQLKPGDDLPSETSLCSEYNTSRMTVRKGLSILSNEGYIYSIPGKGYFVKKPNYNKYIFVYDEMNNLINNVDKTKLLSVDIILPDEKLAGSLRISENKKVVMIRRLFYTEGEPMAYDVKYLLYKKGTPIVENEIENATFPEMISNRTSLYDLNNELIIYAKTPEEETKKLLHIYGEVALLVVEQKLYDSGNKPIGLGITYFRGDYIKLHGVSKSSNC</sequence>
<dbReference type="InterPro" id="IPR036390">
    <property type="entry name" value="WH_DNA-bd_sf"/>
</dbReference>
<dbReference type="SUPFAM" id="SSF64288">
    <property type="entry name" value="Chorismate lyase-like"/>
    <property type="match status" value="1"/>
</dbReference>
<dbReference type="Proteomes" id="UP001565220">
    <property type="component" value="Unassembled WGS sequence"/>
</dbReference>
<dbReference type="Gene3D" id="1.10.10.10">
    <property type="entry name" value="Winged helix-like DNA-binding domain superfamily/Winged helix DNA-binding domain"/>
    <property type="match status" value="1"/>
</dbReference>
<dbReference type="InterPro" id="IPR050679">
    <property type="entry name" value="Bact_HTH_transcr_reg"/>
</dbReference>
<dbReference type="Pfam" id="PF07702">
    <property type="entry name" value="UTRA"/>
    <property type="match status" value="1"/>
</dbReference>
<dbReference type="SMART" id="SM00345">
    <property type="entry name" value="HTH_GNTR"/>
    <property type="match status" value="1"/>
</dbReference>
<dbReference type="InterPro" id="IPR000524">
    <property type="entry name" value="Tscrpt_reg_HTH_GntR"/>
</dbReference>
<name>A0ABV4DYV3_9CLOT</name>
<reference evidence="5 6" key="1">
    <citation type="submission" date="2024-08" db="EMBL/GenBank/DDBJ databases">
        <title>Clostridium lapicellarii sp. nov., and Clostridium renhuaiense sp. nov., two species isolated from the mud in a fermentation cellar used for producing sauce-flavour Chinese liquors.</title>
        <authorList>
            <person name="Yang F."/>
            <person name="Wang H."/>
            <person name="Chen L.Q."/>
            <person name="Zhou N."/>
            <person name="Lu J.J."/>
            <person name="Pu X.X."/>
            <person name="Wan B."/>
            <person name="Wang L."/>
            <person name="Liu S.J."/>
        </authorList>
    </citation>
    <scope>NUCLEOTIDE SEQUENCE [LARGE SCALE GENOMIC DNA]</scope>
    <source>
        <strain evidence="5 6">MT-113</strain>
    </source>
</reference>
<evidence type="ECO:0000256" key="3">
    <source>
        <dbReference type="ARBA" id="ARBA00023163"/>
    </source>
</evidence>
<dbReference type="InterPro" id="IPR011663">
    <property type="entry name" value="UTRA"/>
</dbReference>
<dbReference type="EMBL" id="JBGFFE010000015">
    <property type="protein sequence ID" value="MEY8764081.1"/>
    <property type="molecule type" value="Genomic_DNA"/>
</dbReference>
<dbReference type="Gene3D" id="3.40.1410.10">
    <property type="entry name" value="Chorismate lyase-like"/>
    <property type="match status" value="1"/>
</dbReference>
<dbReference type="SUPFAM" id="SSF46785">
    <property type="entry name" value="Winged helix' DNA-binding domain"/>
    <property type="match status" value="1"/>
</dbReference>
<dbReference type="InterPro" id="IPR036388">
    <property type="entry name" value="WH-like_DNA-bd_sf"/>
</dbReference>
<organism evidence="5 6">
    <name type="scientific">Clostridium lapidicellarium</name>
    <dbReference type="NCBI Taxonomy" id="3240931"/>
    <lineage>
        <taxon>Bacteria</taxon>
        <taxon>Bacillati</taxon>
        <taxon>Bacillota</taxon>
        <taxon>Clostridia</taxon>
        <taxon>Eubacteriales</taxon>
        <taxon>Clostridiaceae</taxon>
        <taxon>Clostridium</taxon>
    </lineage>
</organism>
<dbReference type="PRINTS" id="PR00035">
    <property type="entry name" value="HTHGNTR"/>
</dbReference>
<evidence type="ECO:0000313" key="5">
    <source>
        <dbReference type="EMBL" id="MEY8764081.1"/>
    </source>
</evidence>
<feature type="domain" description="HTH gntR-type" evidence="4">
    <location>
        <begin position="3"/>
        <end position="71"/>
    </location>
</feature>
<gene>
    <name evidence="5" type="ORF">AB8S09_10585</name>
</gene>